<dbReference type="Gene3D" id="3.30.1360.120">
    <property type="entry name" value="Probable tRNA modification gtpase trme, domain 1"/>
    <property type="match status" value="1"/>
</dbReference>
<dbReference type="PANTHER" id="PTHR42714">
    <property type="entry name" value="TRNA MODIFICATION GTPASE GTPBP3"/>
    <property type="match status" value="1"/>
</dbReference>
<dbReference type="InterPro" id="IPR018948">
    <property type="entry name" value="GTP-bd_TrmE_N"/>
</dbReference>
<dbReference type="InterPro" id="IPR027368">
    <property type="entry name" value="MnmE_dom2"/>
</dbReference>
<name>A0ABZ0J1C2_9BURK</name>
<dbReference type="NCBIfam" id="TIGR00450">
    <property type="entry name" value="mnmE_trmE_thdF"/>
    <property type="match status" value="1"/>
</dbReference>
<sequence length="465" mass="49604">MLARHQDPIAAIATAPGRGAVGIVRVSGRGLAPFVQDLLGRALQPRQAHYLPFPDAQGQPIDQGLALFFPAPHSYTGEDVLELQAHGGPVVLQLLLARCLEAAQTALPRLRLAEPGEFTERAFLNDKIDLAQAEAIADLIDASTEAAARSAGRSLSGEFSKEIHGLRDALIHLRMLVEATLDFPEEEIDFLRKADARGQLSNLQQTLAGVMQRAGQGALLREGIKVVIAGQPNAGKSSLLNALAGAELAIVTPIAGTTRDKVQQTIQIEGVPLHIIDTAGLRESSDEVERIGIARAWEEIAGADAVLFLHDLTRMNAPEYIAGDAAITSDLDQKLPENVPVIDVWNKLDASTHQPPQAVAGHEAVRLSARTGAGLDTLRQRLLQVAGWQQGAEGVYIARARHLEALRAVDAHLMEAAAQLMSDGPALDLLAEELRLAQNALNSITGEFGADDLLGVIFSSFCIGK</sequence>
<keyword evidence="5 6" id="KW-0342">GTP-binding</keyword>
<reference evidence="9 10" key="1">
    <citation type="submission" date="2023-03" db="EMBL/GenBank/DDBJ databases">
        <title>Diaphorobacter basophil sp. nov., isolated from a sewage-treatment plant.</title>
        <authorList>
            <person name="Yang K."/>
        </authorList>
    </citation>
    <scope>NUCLEOTIDE SEQUENCE [LARGE SCALE GENOMIC DNA]</scope>
    <source>
        <strain evidence="9 10">Y-1</strain>
    </source>
</reference>
<dbReference type="PANTHER" id="PTHR42714:SF2">
    <property type="entry name" value="TRNA MODIFICATION GTPASE GTPBP3, MITOCHONDRIAL"/>
    <property type="match status" value="1"/>
</dbReference>
<evidence type="ECO:0000313" key="10">
    <source>
        <dbReference type="Proteomes" id="UP001303211"/>
    </source>
</evidence>
<feature type="binding site" evidence="6">
    <location>
        <begin position="368"/>
        <end position="370"/>
    </location>
    <ligand>
        <name>GTP</name>
        <dbReference type="ChEBI" id="CHEBI:37565"/>
    </ligand>
</feature>
<dbReference type="InterPro" id="IPR006073">
    <property type="entry name" value="GTP-bd"/>
</dbReference>
<dbReference type="InterPro" id="IPR031168">
    <property type="entry name" value="G_TrmE"/>
</dbReference>
<feature type="binding site" evidence="6">
    <location>
        <position position="252"/>
    </location>
    <ligand>
        <name>K(+)</name>
        <dbReference type="ChEBI" id="CHEBI:29103"/>
    </ligand>
</feature>
<feature type="binding site" evidence="6">
    <location>
        <begin position="252"/>
        <end position="258"/>
    </location>
    <ligand>
        <name>GTP</name>
        <dbReference type="ChEBI" id="CHEBI:37565"/>
    </ligand>
</feature>
<dbReference type="InterPro" id="IPR027417">
    <property type="entry name" value="P-loop_NTPase"/>
</dbReference>
<dbReference type="PROSITE" id="PS51709">
    <property type="entry name" value="G_TRME"/>
    <property type="match status" value="1"/>
</dbReference>
<dbReference type="InterPro" id="IPR025867">
    <property type="entry name" value="MnmE_helical"/>
</dbReference>
<dbReference type="Proteomes" id="UP001303211">
    <property type="component" value="Chromosome"/>
</dbReference>
<comment type="subunit">
    <text evidence="6">Homodimer. Heterotetramer of two MnmE and two MnmG subunits.</text>
</comment>
<feature type="binding site" evidence="6">
    <location>
        <position position="258"/>
    </location>
    <ligand>
        <name>Mg(2+)</name>
        <dbReference type="ChEBI" id="CHEBI:18420"/>
    </ligand>
</feature>
<evidence type="ECO:0000259" key="8">
    <source>
        <dbReference type="PROSITE" id="PS51709"/>
    </source>
</evidence>
<dbReference type="InterPro" id="IPR027266">
    <property type="entry name" value="TrmE/GcvT-like"/>
</dbReference>
<dbReference type="GO" id="GO:0016787">
    <property type="term" value="F:hydrolase activity"/>
    <property type="evidence" value="ECO:0007669"/>
    <property type="project" value="UniProtKB-KW"/>
</dbReference>
<dbReference type="HAMAP" id="MF_00379">
    <property type="entry name" value="GTPase_MnmE"/>
    <property type="match status" value="1"/>
</dbReference>
<keyword evidence="6" id="KW-0963">Cytoplasm</keyword>
<dbReference type="SUPFAM" id="SSF52540">
    <property type="entry name" value="P-loop containing nucleoside triphosphate hydrolases"/>
    <property type="match status" value="1"/>
</dbReference>
<dbReference type="Gene3D" id="1.20.120.430">
    <property type="entry name" value="tRNA modification GTPase MnmE domain 2"/>
    <property type="match status" value="1"/>
</dbReference>
<dbReference type="CDD" id="cd04164">
    <property type="entry name" value="trmE"/>
    <property type="match status" value="1"/>
</dbReference>
<evidence type="ECO:0000256" key="2">
    <source>
        <dbReference type="ARBA" id="ARBA00022694"/>
    </source>
</evidence>
<feature type="binding site" evidence="6">
    <location>
        <position position="237"/>
    </location>
    <ligand>
        <name>Mg(2+)</name>
        <dbReference type="ChEBI" id="CHEBI:18420"/>
    </ligand>
</feature>
<dbReference type="CDD" id="cd14858">
    <property type="entry name" value="TrmE_N"/>
    <property type="match status" value="1"/>
</dbReference>
<feature type="domain" description="TrmE-type G" evidence="8">
    <location>
        <begin position="223"/>
        <end position="387"/>
    </location>
</feature>
<feature type="binding site" evidence="6">
    <location>
        <begin position="277"/>
        <end position="280"/>
    </location>
    <ligand>
        <name>GTP</name>
        <dbReference type="ChEBI" id="CHEBI:37565"/>
    </ligand>
</feature>
<dbReference type="InterPro" id="IPR004520">
    <property type="entry name" value="GTPase_MnmE"/>
</dbReference>
<dbReference type="Pfam" id="PF01926">
    <property type="entry name" value="MMR_HSR1"/>
    <property type="match status" value="1"/>
</dbReference>
<comment type="cofactor">
    <cofactor evidence="6">
        <name>K(+)</name>
        <dbReference type="ChEBI" id="CHEBI:29103"/>
    </cofactor>
    <text evidence="6">Binds 1 potassium ion per subunit.</text>
</comment>
<comment type="similarity">
    <text evidence="1 6 7">Belongs to the TRAFAC class TrmE-Era-EngA-EngB-Septin-like GTPase superfamily. TrmE GTPase family.</text>
</comment>
<dbReference type="PRINTS" id="PR00449">
    <property type="entry name" value="RASTRNSFRMNG"/>
</dbReference>
<keyword evidence="6" id="KW-0479">Metal-binding</keyword>
<keyword evidence="2 6" id="KW-0819">tRNA processing</keyword>
<keyword evidence="10" id="KW-1185">Reference proteome</keyword>
<feature type="binding site" evidence="6">
    <location>
        <position position="82"/>
    </location>
    <ligand>
        <name>(6S)-5-formyl-5,6,7,8-tetrahydrofolate</name>
        <dbReference type="ChEBI" id="CHEBI:57457"/>
    </ligand>
</feature>
<dbReference type="NCBIfam" id="TIGR00231">
    <property type="entry name" value="small_GTP"/>
    <property type="match status" value="1"/>
</dbReference>
<keyword evidence="4 6" id="KW-0630">Potassium</keyword>
<dbReference type="Pfam" id="PF10396">
    <property type="entry name" value="TrmE_N"/>
    <property type="match status" value="1"/>
</dbReference>
<keyword evidence="6" id="KW-0460">Magnesium</keyword>
<organism evidence="9 10">
    <name type="scientific">Diaphorobacter limosus</name>
    <dbReference type="NCBI Taxonomy" id="3036128"/>
    <lineage>
        <taxon>Bacteria</taxon>
        <taxon>Pseudomonadati</taxon>
        <taxon>Pseudomonadota</taxon>
        <taxon>Betaproteobacteria</taxon>
        <taxon>Burkholderiales</taxon>
        <taxon>Comamonadaceae</taxon>
        <taxon>Diaphorobacter</taxon>
    </lineage>
</organism>
<evidence type="ECO:0000256" key="1">
    <source>
        <dbReference type="ARBA" id="ARBA00011043"/>
    </source>
</evidence>
<feature type="binding site" evidence="6">
    <location>
        <begin position="233"/>
        <end position="238"/>
    </location>
    <ligand>
        <name>GTP</name>
        <dbReference type="ChEBI" id="CHEBI:37565"/>
    </ligand>
</feature>
<evidence type="ECO:0000256" key="4">
    <source>
        <dbReference type="ARBA" id="ARBA00022958"/>
    </source>
</evidence>
<evidence type="ECO:0000313" key="9">
    <source>
        <dbReference type="EMBL" id="WOO31355.1"/>
    </source>
</evidence>
<dbReference type="SUPFAM" id="SSF116878">
    <property type="entry name" value="TrmE connector domain"/>
    <property type="match status" value="1"/>
</dbReference>
<feature type="binding site" evidence="6">
    <location>
        <position position="25"/>
    </location>
    <ligand>
        <name>(6S)-5-formyl-5,6,7,8-tetrahydrofolate</name>
        <dbReference type="ChEBI" id="CHEBI:57457"/>
    </ligand>
</feature>
<feature type="binding site" evidence="6">
    <location>
        <position position="465"/>
    </location>
    <ligand>
        <name>(6S)-5-formyl-5,6,7,8-tetrahydrofolate</name>
        <dbReference type="ChEBI" id="CHEBI:57457"/>
    </ligand>
</feature>
<keyword evidence="3 6" id="KW-0547">Nucleotide-binding</keyword>
<feature type="binding site" evidence="6">
    <location>
        <position position="257"/>
    </location>
    <ligand>
        <name>K(+)</name>
        <dbReference type="ChEBI" id="CHEBI:29103"/>
    </ligand>
</feature>
<feature type="binding site" evidence="6">
    <location>
        <position position="254"/>
    </location>
    <ligand>
        <name>K(+)</name>
        <dbReference type="ChEBI" id="CHEBI:29103"/>
    </ligand>
</feature>
<dbReference type="InterPro" id="IPR005225">
    <property type="entry name" value="Small_GTP-bd"/>
</dbReference>
<feature type="binding site" evidence="6">
    <location>
        <position position="233"/>
    </location>
    <ligand>
        <name>K(+)</name>
        <dbReference type="ChEBI" id="CHEBI:29103"/>
    </ligand>
</feature>
<feature type="binding site" evidence="6">
    <location>
        <position position="127"/>
    </location>
    <ligand>
        <name>(6S)-5-formyl-5,6,7,8-tetrahydrofolate</name>
        <dbReference type="ChEBI" id="CHEBI:57457"/>
    </ligand>
</feature>
<evidence type="ECO:0000256" key="7">
    <source>
        <dbReference type="RuleBase" id="RU003313"/>
    </source>
</evidence>
<dbReference type="Gene3D" id="3.40.50.300">
    <property type="entry name" value="P-loop containing nucleotide triphosphate hydrolases"/>
    <property type="match status" value="1"/>
</dbReference>
<dbReference type="Pfam" id="PF12631">
    <property type="entry name" value="MnmE_helical"/>
    <property type="match status" value="1"/>
</dbReference>
<accession>A0ABZ0J1C2</accession>
<keyword evidence="6 9" id="KW-0378">Hydrolase</keyword>
<comment type="subcellular location">
    <subcellularLocation>
        <location evidence="6">Cytoplasm</location>
    </subcellularLocation>
</comment>
<comment type="function">
    <text evidence="6">Exhibits a very high intrinsic GTPase hydrolysis rate. Involved in the addition of a carboxymethylaminomethyl (cmnm) group at the wobble position (U34) of certain tRNAs, forming tRNA-cmnm(5)s(2)U34.</text>
</comment>
<protein>
    <recommendedName>
        <fullName evidence="6">tRNA modification GTPase MnmE</fullName>
        <ecNumber evidence="6">3.6.-.-</ecNumber>
    </recommendedName>
</protein>
<evidence type="ECO:0000256" key="5">
    <source>
        <dbReference type="ARBA" id="ARBA00023134"/>
    </source>
</evidence>
<evidence type="ECO:0000256" key="6">
    <source>
        <dbReference type="HAMAP-Rule" id="MF_00379"/>
    </source>
</evidence>
<evidence type="ECO:0000256" key="3">
    <source>
        <dbReference type="ARBA" id="ARBA00022741"/>
    </source>
</evidence>
<gene>
    <name evidence="6 9" type="primary">mnmE</name>
    <name evidence="6" type="synonym">trmE</name>
    <name evidence="9" type="ORF">P4826_13155</name>
</gene>
<proteinExistence type="inferred from homology"/>
<dbReference type="RefSeq" id="WP_317700823.1">
    <property type="nucleotide sequence ID" value="NZ_CP136921.1"/>
</dbReference>
<comment type="caution">
    <text evidence="6">Lacks conserved residue(s) required for the propagation of feature annotation.</text>
</comment>
<dbReference type="EMBL" id="CP136921">
    <property type="protein sequence ID" value="WOO31355.1"/>
    <property type="molecule type" value="Genomic_DNA"/>
</dbReference>
<dbReference type="NCBIfam" id="NF003661">
    <property type="entry name" value="PRK05291.1-3"/>
    <property type="match status" value="1"/>
</dbReference>
<dbReference type="EC" id="3.6.-.-" evidence="6"/>